<dbReference type="GO" id="GO:0004605">
    <property type="term" value="F:phosphatidate cytidylyltransferase activity"/>
    <property type="evidence" value="ECO:0007669"/>
    <property type="project" value="UniProtKB-EC"/>
</dbReference>
<evidence type="ECO:0000256" key="10">
    <source>
        <dbReference type="ARBA" id="ARBA00022679"/>
    </source>
</evidence>
<evidence type="ECO:0000256" key="18">
    <source>
        <dbReference type="RuleBase" id="RU003938"/>
    </source>
</evidence>
<dbReference type="InterPro" id="IPR000374">
    <property type="entry name" value="PC_trans"/>
</dbReference>
<keyword evidence="8" id="KW-1003">Cell membrane</keyword>
<keyword evidence="11 18" id="KW-0812">Transmembrane</keyword>
<dbReference type="GO" id="GO:0005886">
    <property type="term" value="C:plasma membrane"/>
    <property type="evidence" value="ECO:0007669"/>
    <property type="project" value="UniProtKB-SubCell"/>
</dbReference>
<reference evidence="20 21" key="1">
    <citation type="submission" date="2018-06" db="EMBL/GenBank/DDBJ databases">
        <authorList>
            <consortium name="Pathogen Informatics"/>
            <person name="Doyle S."/>
        </authorList>
    </citation>
    <scope>NUCLEOTIDE SEQUENCE [LARGE SCALE GENOMIC DNA]</scope>
    <source>
        <strain evidence="20 21">NCTC10723</strain>
    </source>
</reference>
<dbReference type="EMBL" id="UGGU01000003">
    <property type="protein sequence ID" value="STO32117.1"/>
    <property type="molecule type" value="Genomic_DNA"/>
</dbReference>
<evidence type="ECO:0000256" key="15">
    <source>
        <dbReference type="ARBA" id="ARBA00023136"/>
    </source>
</evidence>
<evidence type="ECO:0000256" key="11">
    <source>
        <dbReference type="ARBA" id="ARBA00022692"/>
    </source>
</evidence>
<evidence type="ECO:0000256" key="3">
    <source>
        <dbReference type="ARBA" id="ARBA00005119"/>
    </source>
</evidence>
<keyword evidence="13 19" id="KW-1133">Transmembrane helix</keyword>
<dbReference type="PANTHER" id="PTHR46382:SF1">
    <property type="entry name" value="PHOSPHATIDATE CYTIDYLYLTRANSFERASE"/>
    <property type="match status" value="1"/>
</dbReference>
<evidence type="ECO:0000256" key="14">
    <source>
        <dbReference type="ARBA" id="ARBA00023098"/>
    </source>
</evidence>
<evidence type="ECO:0000256" key="19">
    <source>
        <dbReference type="SAM" id="Phobius"/>
    </source>
</evidence>
<keyword evidence="9" id="KW-0444">Lipid biosynthesis</keyword>
<evidence type="ECO:0000256" key="8">
    <source>
        <dbReference type="ARBA" id="ARBA00022475"/>
    </source>
</evidence>
<organism evidence="20 21">
    <name type="scientific">Fusobacterium necrogenes</name>
    <dbReference type="NCBI Taxonomy" id="858"/>
    <lineage>
        <taxon>Bacteria</taxon>
        <taxon>Fusobacteriati</taxon>
        <taxon>Fusobacteriota</taxon>
        <taxon>Fusobacteriia</taxon>
        <taxon>Fusobacteriales</taxon>
        <taxon>Fusobacteriaceae</taxon>
        <taxon>Fusobacterium</taxon>
    </lineage>
</organism>
<feature type="transmembrane region" description="Helical" evidence="19">
    <location>
        <begin position="55"/>
        <end position="70"/>
    </location>
</feature>
<keyword evidence="12 18" id="KW-0548">Nucleotidyltransferase</keyword>
<gene>
    <name evidence="20" type="primary">cdsA</name>
    <name evidence="20" type="ORF">NCTC10723_01596</name>
</gene>
<evidence type="ECO:0000256" key="4">
    <source>
        <dbReference type="ARBA" id="ARBA00005189"/>
    </source>
</evidence>
<keyword evidence="10 18" id="KW-0808">Transferase</keyword>
<comment type="subcellular location">
    <subcellularLocation>
        <location evidence="2">Cell membrane</location>
        <topology evidence="2">Multi-pass membrane protein</topology>
    </subcellularLocation>
</comment>
<evidence type="ECO:0000256" key="9">
    <source>
        <dbReference type="ARBA" id="ARBA00022516"/>
    </source>
</evidence>
<evidence type="ECO:0000256" key="6">
    <source>
        <dbReference type="ARBA" id="ARBA00012487"/>
    </source>
</evidence>
<evidence type="ECO:0000313" key="21">
    <source>
        <dbReference type="Proteomes" id="UP000255328"/>
    </source>
</evidence>
<evidence type="ECO:0000256" key="16">
    <source>
        <dbReference type="ARBA" id="ARBA00023209"/>
    </source>
</evidence>
<comment type="similarity">
    <text evidence="5 18">Belongs to the CDS family.</text>
</comment>
<feature type="transmembrane region" description="Helical" evidence="19">
    <location>
        <begin position="206"/>
        <end position="226"/>
    </location>
</feature>
<keyword evidence="14" id="KW-0443">Lipid metabolism</keyword>
<keyword evidence="15 19" id="KW-0472">Membrane</keyword>
<protein>
    <recommendedName>
        <fullName evidence="7 18">Phosphatidate cytidylyltransferase</fullName>
        <ecNumber evidence="6 18">2.7.7.41</ecNumber>
    </recommendedName>
</protein>
<dbReference type="OrthoDB" id="9799199at2"/>
<keyword evidence="17" id="KW-1208">Phospholipid metabolism</keyword>
<evidence type="ECO:0000256" key="7">
    <source>
        <dbReference type="ARBA" id="ARBA00019373"/>
    </source>
</evidence>
<accession>A0A377GYN8</accession>
<evidence type="ECO:0000313" key="20">
    <source>
        <dbReference type="EMBL" id="STO32117.1"/>
    </source>
</evidence>
<dbReference type="UniPathway" id="UPA00557">
    <property type="reaction ID" value="UER00614"/>
</dbReference>
<comment type="pathway">
    <text evidence="3 18">Phospholipid metabolism; CDP-diacylglycerol biosynthesis; CDP-diacylglycerol from sn-glycerol 3-phosphate: step 3/3.</text>
</comment>
<evidence type="ECO:0000256" key="5">
    <source>
        <dbReference type="ARBA" id="ARBA00010185"/>
    </source>
</evidence>
<feature type="transmembrane region" description="Helical" evidence="19">
    <location>
        <begin position="177"/>
        <end position="194"/>
    </location>
</feature>
<comment type="catalytic activity">
    <reaction evidence="1 18">
        <text>a 1,2-diacyl-sn-glycero-3-phosphate + CTP + H(+) = a CDP-1,2-diacyl-sn-glycerol + diphosphate</text>
        <dbReference type="Rhea" id="RHEA:16229"/>
        <dbReference type="ChEBI" id="CHEBI:15378"/>
        <dbReference type="ChEBI" id="CHEBI:33019"/>
        <dbReference type="ChEBI" id="CHEBI:37563"/>
        <dbReference type="ChEBI" id="CHEBI:58332"/>
        <dbReference type="ChEBI" id="CHEBI:58608"/>
        <dbReference type="EC" id="2.7.7.41"/>
    </reaction>
</comment>
<keyword evidence="16" id="KW-0594">Phospholipid biosynthesis</keyword>
<keyword evidence="21" id="KW-1185">Reference proteome</keyword>
<feature type="transmembrane region" description="Helical" evidence="19">
    <location>
        <begin position="109"/>
        <end position="131"/>
    </location>
</feature>
<evidence type="ECO:0000256" key="12">
    <source>
        <dbReference type="ARBA" id="ARBA00022695"/>
    </source>
</evidence>
<dbReference type="AlphaFoldDB" id="A0A377GYN8"/>
<comment type="pathway">
    <text evidence="4">Lipid metabolism.</text>
</comment>
<sequence>MLSRIIVALIGIPILIGVLYYGGLPLLIFTNIIVGIGAYEFYKMAEMGGKRPHKLLGIIMAIVIPNVLFFKELNMISFGVEAVIALCIILIISLRVIQNRVENSSIDIGETILGALYPSVLFSHILLISLLPNGGKWLLTAQIMVWICDSFAYFVGMGIGRKIFKRGFNSISPKKSIEGAIGGTIFTVLALFLLEKYFGLITGEMNVLGAVILGLFISAVAQIGDLGESMFKREFKVKDSGTLLGGHGGILDRFDSMFFVAPVMYYLLKFVILG</sequence>
<evidence type="ECO:0000256" key="17">
    <source>
        <dbReference type="ARBA" id="ARBA00023264"/>
    </source>
</evidence>
<feature type="transmembrane region" description="Helical" evidence="19">
    <location>
        <begin position="137"/>
        <end position="156"/>
    </location>
</feature>
<dbReference type="PROSITE" id="PS01315">
    <property type="entry name" value="CDS"/>
    <property type="match status" value="1"/>
</dbReference>
<dbReference type="Proteomes" id="UP000255328">
    <property type="component" value="Unassembled WGS sequence"/>
</dbReference>
<feature type="transmembrane region" description="Helical" evidence="19">
    <location>
        <begin position="76"/>
        <end position="97"/>
    </location>
</feature>
<dbReference type="Pfam" id="PF01148">
    <property type="entry name" value="CTP_transf_1"/>
    <property type="match status" value="1"/>
</dbReference>
<name>A0A377GYN8_9FUSO</name>
<evidence type="ECO:0000256" key="2">
    <source>
        <dbReference type="ARBA" id="ARBA00004651"/>
    </source>
</evidence>
<dbReference type="PANTHER" id="PTHR46382">
    <property type="entry name" value="PHOSPHATIDATE CYTIDYLYLTRANSFERASE"/>
    <property type="match status" value="1"/>
</dbReference>
<dbReference type="RefSeq" id="WP_115271015.1">
    <property type="nucleotide sequence ID" value="NZ_CASFEE010000033.1"/>
</dbReference>
<evidence type="ECO:0000256" key="1">
    <source>
        <dbReference type="ARBA" id="ARBA00001698"/>
    </source>
</evidence>
<feature type="transmembrane region" description="Helical" evidence="19">
    <location>
        <begin position="6"/>
        <end position="34"/>
    </location>
</feature>
<evidence type="ECO:0000256" key="13">
    <source>
        <dbReference type="ARBA" id="ARBA00022989"/>
    </source>
</evidence>
<dbReference type="EC" id="2.7.7.41" evidence="6 18"/>
<proteinExistence type="inferred from homology"/>
<dbReference type="GO" id="GO:0016024">
    <property type="term" value="P:CDP-diacylglycerol biosynthetic process"/>
    <property type="evidence" value="ECO:0007669"/>
    <property type="project" value="UniProtKB-UniPathway"/>
</dbReference>